<dbReference type="EMBL" id="CM039428">
    <property type="protein sequence ID" value="KAI4352321.1"/>
    <property type="molecule type" value="Genomic_DNA"/>
</dbReference>
<comment type="caution">
    <text evidence="1">The sequence shown here is derived from an EMBL/GenBank/DDBJ whole genome shotgun (WGS) entry which is preliminary data.</text>
</comment>
<accession>A0ACB9PXK9</accession>
<keyword evidence="2" id="KW-1185">Reference proteome</keyword>
<proteinExistence type="predicted"/>
<evidence type="ECO:0000313" key="2">
    <source>
        <dbReference type="Proteomes" id="UP000828941"/>
    </source>
</evidence>
<protein>
    <submittedName>
        <fullName evidence="1">Uncharacterized protein</fullName>
    </submittedName>
</protein>
<reference evidence="1 2" key="1">
    <citation type="journal article" date="2022" name="DNA Res.">
        <title>Chromosomal-level genome assembly of the orchid tree Bauhinia variegata (Leguminosae; Cercidoideae) supports the allotetraploid origin hypothesis of Bauhinia.</title>
        <authorList>
            <person name="Zhong Y."/>
            <person name="Chen Y."/>
            <person name="Zheng D."/>
            <person name="Pang J."/>
            <person name="Liu Y."/>
            <person name="Luo S."/>
            <person name="Meng S."/>
            <person name="Qian L."/>
            <person name="Wei D."/>
            <person name="Dai S."/>
            <person name="Zhou R."/>
        </authorList>
    </citation>
    <scope>NUCLEOTIDE SEQUENCE [LARGE SCALE GENOMIC DNA]</scope>
    <source>
        <strain evidence="1">BV-YZ2020</strain>
    </source>
</reference>
<dbReference type="Proteomes" id="UP000828941">
    <property type="component" value="Chromosome 3"/>
</dbReference>
<evidence type="ECO:0000313" key="1">
    <source>
        <dbReference type="EMBL" id="KAI4352321.1"/>
    </source>
</evidence>
<organism evidence="1 2">
    <name type="scientific">Bauhinia variegata</name>
    <name type="common">Purple orchid tree</name>
    <name type="synonym">Phanera variegata</name>
    <dbReference type="NCBI Taxonomy" id="167791"/>
    <lineage>
        <taxon>Eukaryota</taxon>
        <taxon>Viridiplantae</taxon>
        <taxon>Streptophyta</taxon>
        <taxon>Embryophyta</taxon>
        <taxon>Tracheophyta</taxon>
        <taxon>Spermatophyta</taxon>
        <taxon>Magnoliopsida</taxon>
        <taxon>eudicotyledons</taxon>
        <taxon>Gunneridae</taxon>
        <taxon>Pentapetalae</taxon>
        <taxon>rosids</taxon>
        <taxon>fabids</taxon>
        <taxon>Fabales</taxon>
        <taxon>Fabaceae</taxon>
        <taxon>Cercidoideae</taxon>
        <taxon>Cercideae</taxon>
        <taxon>Bauhiniinae</taxon>
        <taxon>Bauhinia</taxon>
    </lineage>
</organism>
<gene>
    <name evidence="1" type="ORF">L6164_006585</name>
</gene>
<name>A0ACB9PXK9_BAUVA</name>
<sequence length="106" mass="11176">MRPATATNSTQGLTGTSGFHNFRSPIPYLFGGFALMLALIAVALLILACSFRKGSPSSAPGDEEKPTQTAKMEGEYEPKIVVIMAGDTNPTYLANPVINPSSTQTV</sequence>